<reference evidence="2" key="1">
    <citation type="submission" date="2020-10" db="EMBL/GenBank/DDBJ databases">
        <title>Whole-genome sequence of Luteibacter sp. EIF3.</title>
        <authorList>
            <person name="Friedrich I."/>
            <person name="Hertel R."/>
            <person name="Daniel R."/>
        </authorList>
    </citation>
    <scope>NUCLEOTIDE SEQUENCE</scope>
    <source>
        <strain evidence="2">EIF3</strain>
    </source>
</reference>
<keyword evidence="1" id="KW-0732">Signal</keyword>
<name>A0ABY4SW73_9GAMM</name>
<evidence type="ECO:0000313" key="3">
    <source>
        <dbReference type="Proteomes" id="UP001056681"/>
    </source>
</evidence>
<accession>A0ABY4SW73</accession>
<dbReference type="Proteomes" id="UP001056681">
    <property type="component" value="Chromosome"/>
</dbReference>
<protein>
    <submittedName>
        <fullName evidence="2">Uncharacterized protein</fullName>
    </submittedName>
</protein>
<keyword evidence="3" id="KW-1185">Reference proteome</keyword>
<dbReference type="EMBL" id="CP063231">
    <property type="protein sequence ID" value="URL56948.1"/>
    <property type="molecule type" value="Genomic_DNA"/>
</dbReference>
<organism evidence="2 3">
    <name type="scientific">Luteibacter flocculans</name>
    <dbReference type="NCBI Taxonomy" id="2780091"/>
    <lineage>
        <taxon>Bacteria</taxon>
        <taxon>Pseudomonadati</taxon>
        <taxon>Pseudomonadota</taxon>
        <taxon>Gammaproteobacteria</taxon>
        <taxon>Lysobacterales</taxon>
        <taxon>Rhodanobacteraceae</taxon>
        <taxon>Luteibacter</taxon>
    </lineage>
</organism>
<gene>
    <name evidence="2" type="ORF">IM816_09725</name>
</gene>
<evidence type="ECO:0000313" key="2">
    <source>
        <dbReference type="EMBL" id="URL56948.1"/>
    </source>
</evidence>
<proteinExistence type="predicted"/>
<sequence length="198" mass="21504">MQQETTLFFSHRMLRQCALLTPMLALGLAASPVHSAPSDILSDPSTVPSRTARADTNATFDVTINGVRHVTDVAGAVALLGWQPGEPNVHYFVGTNAGGPDTTSMSFELSFMDTSKPIVDGIYFFDMHKKDMVLDYGERDGFGGWVMYSPTGGYLDLKFSADRTWVEGKFAFNASRSDGAKDIAVEGTFSMSNRDLGL</sequence>
<evidence type="ECO:0000256" key="1">
    <source>
        <dbReference type="SAM" id="SignalP"/>
    </source>
</evidence>
<dbReference type="RefSeq" id="WP_250337913.1">
    <property type="nucleotide sequence ID" value="NZ_CP063231.1"/>
</dbReference>
<feature type="chain" id="PRO_5047390243" evidence="1">
    <location>
        <begin position="36"/>
        <end position="198"/>
    </location>
</feature>
<feature type="signal peptide" evidence="1">
    <location>
        <begin position="1"/>
        <end position="35"/>
    </location>
</feature>